<evidence type="ECO:0000313" key="2">
    <source>
        <dbReference type="Proteomes" id="UP000186817"/>
    </source>
</evidence>
<reference evidence="1 2" key="1">
    <citation type="submission" date="2016-02" db="EMBL/GenBank/DDBJ databases">
        <title>Genome analysis of coral dinoflagellate symbionts highlights evolutionary adaptations to a symbiotic lifestyle.</title>
        <authorList>
            <person name="Aranda M."/>
            <person name="Li Y."/>
            <person name="Liew Y.J."/>
            <person name="Baumgarten S."/>
            <person name="Simakov O."/>
            <person name="Wilson M."/>
            <person name="Piel J."/>
            <person name="Ashoor H."/>
            <person name="Bougouffa S."/>
            <person name="Bajic V.B."/>
            <person name="Ryu T."/>
            <person name="Ravasi T."/>
            <person name="Bayer T."/>
            <person name="Micklem G."/>
            <person name="Kim H."/>
            <person name="Bhak J."/>
            <person name="Lajeunesse T.C."/>
            <person name="Voolstra C.R."/>
        </authorList>
    </citation>
    <scope>NUCLEOTIDE SEQUENCE [LARGE SCALE GENOMIC DNA]</scope>
    <source>
        <strain evidence="1 2">CCMP2467</strain>
    </source>
</reference>
<organism evidence="1 2">
    <name type="scientific">Symbiodinium microadriaticum</name>
    <name type="common">Dinoflagellate</name>
    <name type="synonym">Zooxanthella microadriatica</name>
    <dbReference type="NCBI Taxonomy" id="2951"/>
    <lineage>
        <taxon>Eukaryota</taxon>
        <taxon>Sar</taxon>
        <taxon>Alveolata</taxon>
        <taxon>Dinophyceae</taxon>
        <taxon>Suessiales</taxon>
        <taxon>Symbiodiniaceae</taxon>
        <taxon>Symbiodinium</taxon>
    </lineage>
</organism>
<gene>
    <name evidence="1" type="ORF">AK812_SmicGene39563</name>
</gene>
<name>A0A1Q9CAX7_SYMMI</name>
<dbReference type="OrthoDB" id="414720at2759"/>
<dbReference type="EMBL" id="LSRX01001419">
    <property type="protein sequence ID" value="OLP80068.1"/>
    <property type="molecule type" value="Genomic_DNA"/>
</dbReference>
<proteinExistence type="predicted"/>
<protein>
    <submittedName>
        <fullName evidence="1">Uncharacterized protein</fullName>
    </submittedName>
</protein>
<sequence length="167" mass="18533">MAYPVQKVCAWSKAHDVDSIDAEECPDVRLVCAKPFGVFPNACSGTAHLAKPWFVSFYSFSKETAPGTFETSLQTRVLVDRDTTCAGTYQKMPAAFPTVGEEEVEIPTTARPFLGPEDKNIFVWVMGAVVVLFVALSAVILRWNRLSPQRSSQELGREIELQSTRPF</sequence>
<dbReference type="AlphaFoldDB" id="A0A1Q9CAX7"/>
<accession>A0A1Q9CAX7</accession>
<evidence type="ECO:0000313" key="1">
    <source>
        <dbReference type="EMBL" id="OLP80068.1"/>
    </source>
</evidence>
<comment type="caution">
    <text evidence="1">The sequence shown here is derived from an EMBL/GenBank/DDBJ whole genome shotgun (WGS) entry which is preliminary data.</text>
</comment>
<keyword evidence="2" id="KW-1185">Reference proteome</keyword>
<dbReference type="Proteomes" id="UP000186817">
    <property type="component" value="Unassembled WGS sequence"/>
</dbReference>